<evidence type="ECO:0000256" key="2">
    <source>
        <dbReference type="ARBA" id="ARBA00006376"/>
    </source>
</evidence>
<protein>
    <recommendedName>
        <fullName evidence="6">Serine hydroxymethyltransferase</fullName>
        <shortName evidence="6">SHMT</shortName>
        <shortName evidence="6">Serine methylase</shortName>
        <ecNumber evidence="6">2.1.2.1</ecNumber>
    </recommendedName>
</protein>
<feature type="binding site" evidence="6">
    <location>
        <position position="117"/>
    </location>
    <ligand>
        <name>(6S)-5,6,7,8-tetrahydrofolate</name>
        <dbReference type="ChEBI" id="CHEBI:57453"/>
    </ligand>
</feature>
<keyword evidence="6" id="KW-0028">Amino-acid biosynthesis</keyword>
<dbReference type="InterPro" id="IPR015421">
    <property type="entry name" value="PyrdxlP-dep_Trfase_major"/>
</dbReference>
<organism evidence="8 9">
    <name type="scientific">Neorhodopirellula lusitana</name>
    <dbReference type="NCBI Taxonomy" id="445327"/>
    <lineage>
        <taxon>Bacteria</taxon>
        <taxon>Pseudomonadati</taxon>
        <taxon>Planctomycetota</taxon>
        <taxon>Planctomycetia</taxon>
        <taxon>Pirellulales</taxon>
        <taxon>Pirellulaceae</taxon>
        <taxon>Neorhodopirellula</taxon>
    </lineage>
</organism>
<keyword evidence="3 6" id="KW-0554">One-carbon metabolism</keyword>
<comment type="subcellular location">
    <subcellularLocation>
        <location evidence="6">Cytoplasm</location>
    </subcellularLocation>
</comment>
<evidence type="ECO:0000256" key="3">
    <source>
        <dbReference type="ARBA" id="ARBA00022563"/>
    </source>
</evidence>
<keyword evidence="9" id="KW-1185">Reference proteome</keyword>
<keyword evidence="4 6" id="KW-0808">Transferase</keyword>
<comment type="similarity">
    <text evidence="2 6">Belongs to the SHMT family.</text>
</comment>
<sequence>MSIIESQDPQLYAAMQAEATRQQDGLEMIASENYTSPAIMEAAGSVLTNKYAEGYPGRRYYGGCEHVDVVEQLAIDRAKELFGAEAANVQPHSGSQANAAVYLSCLEVGDTVMGLDLAQGGHLTHGMKLNMSGRLYNFISYGVDEKEHRLDFDQIARLARENKPKLIVAGASAYPREIPHDKFKEIADEVGAKLLVDMAHYAGLVAAGIHNSPLPLADYVTTTTHKTLRGPRGGLIMCKQEHLKLVNRNVFPGTQGGPLMHVIAGKAICFAEALSDQYKVYGQAVVDNAKVLADTLMAAGLRLVSGGTDNHLMLVDVTTAGLGGKKAEAVLDACGITVNMNMIPFDQRKPMDPSGIRIGTPALTTRGMGTAEMKRIGTWIHQALTNADDAALHNSIRVEIREMCGSFAVPAATTQACEAV</sequence>
<dbReference type="Proteomes" id="UP001158067">
    <property type="component" value="Unassembled WGS sequence"/>
</dbReference>
<dbReference type="EC" id="2.1.2.1" evidence="6"/>
<dbReference type="NCBIfam" id="NF000586">
    <property type="entry name" value="PRK00011.1"/>
    <property type="match status" value="1"/>
</dbReference>
<comment type="catalytic activity">
    <reaction evidence="6">
        <text>(6R)-5,10-methylene-5,6,7,8-tetrahydrofolate + glycine + H2O = (6S)-5,6,7,8-tetrahydrofolate + L-serine</text>
        <dbReference type="Rhea" id="RHEA:15481"/>
        <dbReference type="ChEBI" id="CHEBI:15377"/>
        <dbReference type="ChEBI" id="CHEBI:15636"/>
        <dbReference type="ChEBI" id="CHEBI:33384"/>
        <dbReference type="ChEBI" id="CHEBI:57305"/>
        <dbReference type="ChEBI" id="CHEBI:57453"/>
        <dbReference type="EC" id="2.1.2.1"/>
    </reaction>
</comment>
<dbReference type="RefSeq" id="WP_283430438.1">
    <property type="nucleotide sequence ID" value="NZ_FXUG01000001.1"/>
</dbReference>
<feature type="domain" description="Serine hydroxymethyltransferase-like" evidence="7">
    <location>
        <begin position="5"/>
        <end position="380"/>
    </location>
</feature>
<dbReference type="InterPro" id="IPR001085">
    <property type="entry name" value="Ser_HO-MeTrfase"/>
</dbReference>
<dbReference type="Gene3D" id="3.40.640.10">
    <property type="entry name" value="Type I PLP-dependent aspartate aminotransferase-like (Major domain)"/>
    <property type="match status" value="1"/>
</dbReference>
<feature type="site" description="Plays an important role in substrate specificity" evidence="6">
    <location>
        <position position="225"/>
    </location>
</feature>
<dbReference type="InterPro" id="IPR015422">
    <property type="entry name" value="PyrdxlP-dep_Trfase_small"/>
</dbReference>
<dbReference type="Gene3D" id="3.90.1150.10">
    <property type="entry name" value="Aspartate Aminotransferase, domain 1"/>
    <property type="match status" value="1"/>
</dbReference>
<dbReference type="CDD" id="cd00378">
    <property type="entry name" value="SHMT"/>
    <property type="match status" value="1"/>
</dbReference>
<dbReference type="Pfam" id="PF00464">
    <property type="entry name" value="SHMT"/>
    <property type="match status" value="1"/>
</dbReference>
<reference evidence="8 9" key="1">
    <citation type="submission" date="2017-05" db="EMBL/GenBank/DDBJ databases">
        <authorList>
            <person name="Varghese N."/>
            <person name="Submissions S."/>
        </authorList>
    </citation>
    <scope>NUCLEOTIDE SEQUENCE [LARGE SCALE GENOMIC DNA]</scope>
    <source>
        <strain evidence="8 9">DSM 25457</strain>
    </source>
</reference>
<dbReference type="InterPro" id="IPR049943">
    <property type="entry name" value="Ser_HO-MeTrfase-like"/>
</dbReference>
<comment type="subunit">
    <text evidence="6">Homodimer.</text>
</comment>
<evidence type="ECO:0000256" key="4">
    <source>
        <dbReference type="ARBA" id="ARBA00022679"/>
    </source>
</evidence>
<dbReference type="PROSITE" id="PS00096">
    <property type="entry name" value="SHMT"/>
    <property type="match status" value="1"/>
</dbReference>
<proteinExistence type="inferred from homology"/>
<evidence type="ECO:0000259" key="7">
    <source>
        <dbReference type="Pfam" id="PF00464"/>
    </source>
</evidence>
<dbReference type="PANTHER" id="PTHR11680:SF35">
    <property type="entry name" value="SERINE HYDROXYMETHYLTRANSFERASE 1"/>
    <property type="match status" value="1"/>
</dbReference>
<dbReference type="PANTHER" id="PTHR11680">
    <property type="entry name" value="SERINE HYDROXYMETHYLTRANSFERASE"/>
    <property type="match status" value="1"/>
</dbReference>
<accession>A0ABY1PN59</accession>
<feature type="binding site" evidence="6">
    <location>
        <begin position="121"/>
        <end position="123"/>
    </location>
    <ligand>
        <name>(6S)-5,6,7,8-tetrahydrofolate</name>
        <dbReference type="ChEBI" id="CHEBI:57453"/>
    </ligand>
</feature>
<comment type="pathway">
    <text evidence="6">Amino-acid biosynthesis; glycine biosynthesis; glycine from L-serine: step 1/1.</text>
</comment>
<feature type="modified residue" description="N6-(pyridoxal phosphate)lysine" evidence="6">
    <location>
        <position position="226"/>
    </location>
</feature>
<comment type="cofactor">
    <cofactor evidence="1 6">
        <name>pyridoxal 5'-phosphate</name>
        <dbReference type="ChEBI" id="CHEBI:597326"/>
    </cofactor>
</comment>
<name>A0ABY1PN59_9BACT</name>
<gene>
    <name evidence="6" type="primary">glyA</name>
    <name evidence="8" type="ORF">SAMN06265222_101178</name>
</gene>
<dbReference type="HAMAP" id="MF_00051">
    <property type="entry name" value="SHMT"/>
    <property type="match status" value="1"/>
</dbReference>
<keyword evidence="5 6" id="KW-0663">Pyridoxal phosphate</keyword>
<comment type="caution">
    <text evidence="8">The sequence shown here is derived from an EMBL/GenBank/DDBJ whole genome shotgun (WGS) entry which is preliminary data.</text>
</comment>
<dbReference type="InterPro" id="IPR039429">
    <property type="entry name" value="SHMT-like_dom"/>
</dbReference>
<dbReference type="PIRSF" id="PIRSF000412">
    <property type="entry name" value="SHMT"/>
    <property type="match status" value="1"/>
</dbReference>
<dbReference type="InterPro" id="IPR015424">
    <property type="entry name" value="PyrdxlP-dep_Trfase"/>
</dbReference>
<comment type="function">
    <text evidence="6">Catalyzes the reversible interconversion of serine and glycine with tetrahydrofolate (THF) serving as the one-carbon carrier. This reaction serves as the major source of one-carbon groups required for the biosynthesis of purines, thymidylate, methionine, and other important biomolecules. Also exhibits THF-independent aldolase activity toward beta-hydroxyamino acids, producing glycine and aldehydes, via a retro-aldol mechanism.</text>
</comment>
<evidence type="ECO:0000256" key="6">
    <source>
        <dbReference type="HAMAP-Rule" id="MF_00051"/>
    </source>
</evidence>
<evidence type="ECO:0000256" key="5">
    <source>
        <dbReference type="ARBA" id="ARBA00022898"/>
    </source>
</evidence>
<dbReference type="EMBL" id="FXUG01000001">
    <property type="protein sequence ID" value="SMP38736.1"/>
    <property type="molecule type" value="Genomic_DNA"/>
</dbReference>
<comment type="pathway">
    <text evidence="6">One-carbon metabolism; tetrahydrofolate interconversion.</text>
</comment>
<evidence type="ECO:0000313" key="8">
    <source>
        <dbReference type="EMBL" id="SMP38736.1"/>
    </source>
</evidence>
<evidence type="ECO:0000256" key="1">
    <source>
        <dbReference type="ARBA" id="ARBA00001933"/>
    </source>
</evidence>
<comment type="caution">
    <text evidence="6">Lacks conserved residue(s) required for the propagation of feature annotation.</text>
</comment>
<evidence type="ECO:0000313" key="9">
    <source>
        <dbReference type="Proteomes" id="UP001158067"/>
    </source>
</evidence>
<dbReference type="InterPro" id="IPR019798">
    <property type="entry name" value="Ser_HO-MeTrfase_PLP_BS"/>
</dbReference>
<dbReference type="SUPFAM" id="SSF53383">
    <property type="entry name" value="PLP-dependent transferases"/>
    <property type="match status" value="1"/>
</dbReference>
<keyword evidence="6" id="KW-0963">Cytoplasm</keyword>